<dbReference type="EMBL" id="CACRXK020026865">
    <property type="protein sequence ID" value="CAB4040494.1"/>
    <property type="molecule type" value="Genomic_DNA"/>
</dbReference>
<keyword evidence="3" id="KW-1185">Reference proteome</keyword>
<proteinExistence type="predicted"/>
<dbReference type="Proteomes" id="UP001152795">
    <property type="component" value="Unassembled WGS sequence"/>
</dbReference>
<gene>
    <name evidence="2" type="ORF">PACLA_8A055455</name>
</gene>
<accession>A0A7D9LXR7</accession>
<organism evidence="2 3">
    <name type="scientific">Paramuricea clavata</name>
    <name type="common">Red gorgonian</name>
    <name type="synonym">Violescent sea-whip</name>
    <dbReference type="NCBI Taxonomy" id="317549"/>
    <lineage>
        <taxon>Eukaryota</taxon>
        <taxon>Metazoa</taxon>
        <taxon>Cnidaria</taxon>
        <taxon>Anthozoa</taxon>
        <taxon>Octocorallia</taxon>
        <taxon>Malacalcyonacea</taxon>
        <taxon>Plexauridae</taxon>
        <taxon>Paramuricea</taxon>
    </lineage>
</organism>
<dbReference type="AlphaFoldDB" id="A0A7D9LXR7"/>
<dbReference type="PANTHER" id="PTHR46880">
    <property type="entry name" value="RAS-ASSOCIATING DOMAIN-CONTAINING PROTEIN"/>
    <property type="match status" value="1"/>
</dbReference>
<dbReference type="Pfam" id="PF05699">
    <property type="entry name" value="Dimer_Tnp_hAT"/>
    <property type="match status" value="1"/>
</dbReference>
<dbReference type="SUPFAM" id="SSF53098">
    <property type="entry name" value="Ribonuclease H-like"/>
    <property type="match status" value="1"/>
</dbReference>
<evidence type="ECO:0000313" key="3">
    <source>
        <dbReference type="Proteomes" id="UP001152795"/>
    </source>
</evidence>
<dbReference type="PANTHER" id="PTHR46880:SF5">
    <property type="entry name" value="DUF4371 DOMAIN-CONTAINING PROTEIN"/>
    <property type="match status" value="1"/>
</dbReference>
<feature type="domain" description="HAT C-terminal dimerisation" evidence="1">
    <location>
        <begin position="403"/>
        <end position="451"/>
    </location>
</feature>
<dbReference type="InterPro" id="IPR012337">
    <property type="entry name" value="RNaseH-like_sf"/>
</dbReference>
<name>A0A7D9LXR7_PARCT</name>
<dbReference type="InterPro" id="IPR008906">
    <property type="entry name" value="HATC_C_dom"/>
</dbReference>
<reference evidence="2" key="1">
    <citation type="submission" date="2020-04" db="EMBL/GenBank/DDBJ databases">
        <authorList>
            <person name="Alioto T."/>
            <person name="Alioto T."/>
            <person name="Gomez Garrido J."/>
        </authorList>
    </citation>
    <scope>NUCLEOTIDE SEQUENCE</scope>
    <source>
        <strain evidence="2">A484AB</strain>
    </source>
</reference>
<evidence type="ECO:0000313" key="2">
    <source>
        <dbReference type="EMBL" id="CAB4040494.1"/>
    </source>
</evidence>
<protein>
    <submittedName>
        <fullName evidence="2">Zinc finger MYM-type 1-like</fullName>
    </submittedName>
</protein>
<dbReference type="GO" id="GO:0046983">
    <property type="term" value="F:protein dimerization activity"/>
    <property type="evidence" value="ECO:0007669"/>
    <property type="project" value="InterPro"/>
</dbReference>
<comment type="caution">
    <text evidence="2">The sequence shown here is derived from an EMBL/GenBank/DDBJ whole genome shotgun (WGS) entry which is preliminary data.</text>
</comment>
<evidence type="ECO:0000259" key="1">
    <source>
        <dbReference type="Pfam" id="PF05699"/>
    </source>
</evidence>
<sequence>MASEVRHLIEEQIDRTGMYSMLIDECKDNAGHEELSTCFRFVNDEGRIEERYYDLVRLKETDETIVNEGVLPTSKKLSLSATLLALGADGASVMSGCYEGVAAKLKRYYPWLIYVHCAAHRLNLIVAAYFRTVNEACSVINVYKALHIIFNVAGNREIFEAVQKELYPKQPIMAASSLTEVRWACKFEGVNTMVKRLKAILVSLQKIGASNSNQADSAAGLYHKILSGKFVISLCFLHQLLSIMHGLSKAMQETNVKWLNIANEMVAVKKLLVEIETNDIIESAKQLCATVNITLDYKEPVHVSRQDSTESACPREFCERLRAASVPMLLQELERRFSGENTEVLAALEALDASKSTYLDYATLSSLVAKFGDCLHIDSTLLKTECERAKILIAAGKNIDPELYPNLSKVIAILKTLPVGTATVERSFSAMNRILSWARNSLDSSLASDFMLLSMNKDLLKRINLDKVLDRWVNQKSRIVQFK</sequence>
<dbReference type="OrthoDB" id="6109899at2759"/>